<feature type="compositionally biased region" description="Acidic residues" evidence="7">
    <location>
        <begin position="173"/>
        <end position="195"/>
    </location>
</feature>
<dbReference type="KEGG" id="vcn:VOLCADRAFT_108214"/>
<evidence type="ECO:0000256" key="7">
    <source>
        <dbReference type="SAM" id="MobiDB-lite"/>
    </source>
</evidence>
<dbReference type="InterPro" id="IPR011990">
    <property type="entry name" value="TPR-like_helical_dom_sf"/>
</dbReference>
<protein>
    <recommendedName>
        <fullName evidence="10">Tetratricopeptide SHNi-TPR domain-containing protein</fullName>
    </recommendedName>
</protein>
<comment type="similarity">
    <text evidence="2">Belongs to the NASP family.</text>
</comment>
<dbReference type="OrthoDB" id="5587616at2759"/>
<reference evidence="8 9" key="1">
    <citation type="journal article" date="2010" name="Science">
        <title>Genomic analysis of organismal complexity in the multicellular green alga Volvox carteri.</title>
        <authorList>
            <person name="Prochnik S.E."/>
            <person name="Umen J."/>
            <person name="Nedelcu A.M."/>
            <person name="Hallmann A."/>
            <person name="Miller S.M."/>
            <person name="Nishii I."/>
            <person name="Ferris P."/>
            <person name="Kuo A."/>
            <person name="Mitros T."/>
            <person name="Fritz-Laylin L.K."/>
            <person name="Hellsten U."/>
            <person name="Chapman J."/>
            <person name="Simakov O."/>
            <person name="Rensing S.A."/>
            <person name="Terry A."/>
            <person name="Pangilinan J."/>
            <person name="Kapitonov V."/>
            <person name="Jurka J."/>
            <person name="Salamov A."/>
            <person name="Shapiro H."/>
            <person name="Schmutz J."/>
            <person name="Grimwood J."/>
            <person name="Lindquist E."/>
            <person name="Lucas S."/>
            <person name="Grigoriev I.V."/>
            <person name="Schmitt R."/>
            <person name="Kirk D."/>
            <person name="Rokhsar D.S."/>
        </authorList>
    </citation>
    <scope>NUCLEOTIDE SEQUENCE [LARGE SCALE GENOMIC DNA]</scope>
    <source>
        <strain evidence="9">f. Nagariensis / Eve</strain>
    </source>
</reference>
<evidence type="ECO:0000256" key="4">
    <source>
        <dbReference type="ARBA" id="ARBA00022803"/>
    </source>
</evidence>
<dbReference type="GO" id="GO:0042393">
    <property type="term" value="F:histone binding"/>
    <property type="evidence" value="ECO:0007669"/>
    <property type="project" value="TreeGrafter"/>
</dbReference>
<keyword evidence="3" id="KW-0677">Repeat</keyword>
<evidence type="ECO:0000313" key="9">
    <source>
        <dbReference type="Proteomes" id="UP000001058"/>
    </source>
</evidence>
<gene>
    <name evidence="8" type="ORF">VOLCADRAFT_108214</name>
</gene>
<feature type="compositionally biased region" description="Basic and acidic residues" evidence="7">
    <location>
        <begin position="151"/>
        <end position="166"/>
    </location>
</feature>
<dbReference type="InterPro" id="IPR051730">
    <property type="entry name" value="NASP-like"/>
</dbReference>
<dbReference type="PANTHER" id="PTHR15081">
    <property type="entry name" value="NUCLEAR AUTOANTIGENIC SPERM PROTEIN NASP -RELATED"/>
    <property type="match status" value="1"/>
</dbReference>
<feature type="coiled-coil region" evidence="6">
    <location>
        <begin position="250"/>
        <end position="319"/>
    </location>
</feature>
<dbReference type="AlphaFoldDB" id="D8UIX9"/>
<keyword evidence="6" id="KW-0175">Coiled coil</keyword>
<evidence type="ECO:0000313" key="8">
    <source>
        <dbReference type="EMBL" id="EFJ40332.1"/>
    </source>
</evidence>
<keyword evidence="9" id="KW-1185">Reference proteome</keyword>
<comment type="subcellular location">
    <subcellularLocation>
        <location evidence="1">Nucleus</location>
    </subcellularLocation>
</comment>
<dbReference type="SUPFAM" id="SSF48452">
    <property type="entry name" value="TPR-like"/>
    <property type="match status" value="1"/>
</dbReference>
<organism evidence="9">
    <name type="scientific">Volvox carteri f. nagariensis</name>
    <dbReference type="NCBI Taxonomy" id="3068"/>
    <lineage>
        <taxon>Eukaryota</taxon>
        <taxon>Viridiplantae</taxon>
        <taxon>Chlorophyta</taxon>
        <taxon>core chlorophytes</taxon>
        <taxon>Chlorophyceae</taxon>
        <taxon>CS clade</taxon>
        <taxon>Chlamydomonadales</taxon>
        <taxon>Volvocaceae</taxon>
        <taxon>Volvox</taxon>
    </lineage>
</organism>
<accession>D8UIX9</accession>
<dbReference type="Gene3D" id="1.25.40.10">
    <property type="entry name" value="Tetratricopeptide repeat domain"/>
    <property type="match status" value="1"/>
</dbReference>
<evidence type="ECO:0000256" key="6">
    <source>
        <dbReference type="SAM" id="Coils"/>
    </source>
</evidence>
<proteinExistence type="inferred from homology"/>
<dbReference type="EMBL" id="GL378419">
    <property type="protein sequence ID" value="EFJ40332.1"/>
    <property type="molecule type" value="Genomic_DNA"/>
</dbReference>
<sequence length="513" mass="53335">MSEAAADTGAEVAVLDIEAAAAKLKQGKDLIDDDPEKAVELLCAAVRSYEKHFGAEAIECAPVYMYYGIALYEVARSATDALGTTKTTVEPISDQKADQTAALPKPAATADEAGDKSSVPGDGKSDATAGPSEPSALDDQKAVEPNDAAGSDDKKNTGEDGDKAAEDGPAEGGDGDGEEMEEEADGAEQGEEEEGGDAKAEDDPDADDMKLAWDMLEVARVIYSKQSHPEEHRDRLAEVHKALGDIKSEQERFEEAVDCYKQSLQHLEAMQTRNNRRLAEVQYKLSVVLTYLEQHEEALAVTQAALNSLEAAVAETEEKLCALPTDGSGGEAADEEGRRLQAVSDDLRSVIGELHWNINGLKETIANDNSLKEALRQAFLKANGGSGSDAAAGLTAALAAGVATSSSFAAPSKPGPTGQPVSLGTVGRGSKRITLQPTSTTAANGTAAPAAVPISAPKRTLDDLMGGEPAAGGLTSTGFEAVAVVEAREEGQPQAAKKARVEEAEAAMEAAES</sequence>
<evidence type="ECO:0008006" key="10">
    <source>
        <dbReference type="Google" id="ProtNLM"/>
    </source>
</evidence>
<dbReference type="GO" id="GO:0005654">
    <property type="term" value="C:nucleoplasm"/>
    <property type="evidence" value="ECO:0007669"/>
    <property type="project" value="TreeGrafter"/>
</dbReference>
<keyword evidence="4" id="KW-0802">TPR repeat</keyword>
<feature type="region of interest" description="Disordered" evidence="7">
    <location>
        <begin position="489"/>
        <end position="513"/>
    </location>
</feature>
<evidence type="ECO:0000256" key="5">
    <source>
        <dbReference type="ARBA" id="ARBA00023242"/>
    </source>
</evidence>
<feature type="region of interest" description="Disordered" evidence="7">
    <location>
        <begin position="407"/>
        <end position="427"/>
    </location>
</feature>
<dbReference type="RefSeq" id="XP_002958595.1">
    <property type="nucleotide sequence ID" value="XM_002958549.1"/>
</dbReference>
<name>D8UIX9_VOLCA</name>
<dbReference type="InParanoid" id="D8UIX9"/>
<dbReference type="SMART" id="SM00028">
    <property type="entry name" value="TPR"/>
    <property type="match status" value="2"/>
</dbReference>
<evidence type="ECO:0000256" key="2">
    <source>
        <dbReference type="ARBA" id="ARBA00008402"/>
    </source>
</evidence>
<dbReference type="PANTHER" id="PTHR15081:SF1">
    <property type="entry name" value="NUCLEAR AUTOANTIGENIC SPERM PROTEIN"/>
    <property type="match status" value="1"/>
</dbReference>
<dbReference type="Proteomes" id="UP000001058">
    <property type="component" value="Unassembled WGS sequence"/>
</dbReference>
<dbReference type="GO" id="GO:0006335">
    <property type="term" value="P:DNA replication-dependent chromatin assembly"/>
    <property type="evidence" value="ECO:0007669"/>
    <property type="project" value="TreeGrafter"/>
</dbReference>
<evidence type="ECO:0000256" key="3">
    <source>
        <dbReference type="ARBA" id="ARBA00022737"/>
    </source>
</evidence>
<dbReference type="eggNOG" id="KOG4563">
    <property type="taxonomic scope" value="Eukaryota"/>
</dbReference>
<feature type="compositionally biased region" description="Basic and acidic residues" evidence="7">
    <location>
        <begin position="196"/>
        <end position="205"/>
    </location>
</feature>
<evidence type="ECO:0000256" key="1">
    <source>
        <dbReference type="ARBA" id="ARBA00004123"/>
    </source>
</evidence>
<keyword evidence="5" id="KW-0539">Nucleus</keyword>
<dbReference type="InterPro" id="IPR019734">
    <property type="entry name" value="TPR_rpt"/>
</dbReference>
<dbReference type="STRING" id="3068.D8UIX9"/>
<feature type="region of interest" description="Disordered" evidence="7">
    <location>
        <begin position="90"/>
        <end position="205"/>
    </location>
</feature>
<dbReference type="GeneID" id="9628076"/>
<dbReference type="GO" id="GO:0034080">
    <property type="term" value="P:CENP-A containing chromatin assembly"/>
    <property type="evidence" value="ECO:0007669"/>
    <property type="project" value="TreeGrafter"/>
</dbReference>